<dbReference type="Proteomes" id="UP000683417">
    <property type="component" value="Unassembled WGS sequence"/>
</dbReference>
<comment type="caution">
    <text evidence="1">The sequence shown here is derived from an EMBL/GenBank/DDBJ whole genome shotgun (WGS) entry which is preliminary data.</text>
</comment>
<feature type="non-terminal residue" evidence="1">
    <location>
        <position position="1"/>
    </location>
</feature>
<dbReference type="AlphaFoldDB" id="A0A9W4DBN7"/>
<sequence length="152" mass="17134">RQDCGFGCLDPRHPLRQRATWIREHNRRVSRLAGWVLQIPNTGTIDPLIQPPWLKSETRYNSVRRVMHPRINLLSGTPFRYLAVYTDGARSEIAESPRTGGGIVIFQAGQMVYRESLSLDSTLSPFDTEVTAVKEALKAALSLPTARFSENI</sequence>
<dbReference type="EMBL" id="CAJHIT010000009">
    <property type="protein sequence ID" value="CAD6504885.1"/>
    <property type="molecule type" value="Genomic_DNA"/>
</dbReference>
<organism evidence="1 2">
    <name type="scientific">Blumeria graminis f. sp. triticale</name>
    <dbReference type="NCBI Taxonomy" id="1689686"/>
    <lineage>
        <taxon>Eukaryota</taxon>
        <taxon>Fungi</taxon>
        <taxon>Dikarya</taxon>
        <taxon>Ascomycota</taxon>
        <taxon>Pezizomycotina</taxon>
        <taxon>Leotiomycetes</taxon>
        <taxon>Erysiphales</taxon>
        <taxon>Erysiphaceae</taxon>
        <taxon>Blumeria</taxon>
    </lineage>
</organism>
<name>A0A9W4DBN7_BLUGR</name>
<reference evidence="1" key="1">
    <citation type="submission" date="2020-10" db="EMBL/GenBank/DDBJ databases">
        <authorList>
            <person name="Muller C M."/>
        </authorList>
    </citation>
    <scope>NUCLEOTIDE SEQUENCE</scope>
    <source>
        <strain evidence="1">THUN-12</strain>
    </source>
</reference>
<accession>A0A9W4DBN7</accession>
<protein>
    <submittedName>
        <fullName evidence="1">BgTH12-00386</fullName>
    </submittedName>
</protein>
<evidence type="ECO:0000313" key="2">
    <source>
        <dbReference type="Proteomes" id="UP000683417"/>
    </source>
</evidence>
<gene>
    <name evidence="1" type="ORF">BGTH12_LOCUS6243</name>
</gene>
<evidence type="ECO:0000313" key="1">
    <source>
        <dbReference type="EMBL" id="CAD6504885.1"/>
    </source>
</evidence>
<proteinExistence type="predicted"/>